<name>A0AAN4AU72_9FUSO</name>
<evidence type="ECO:0000313" key="1">
    <source>
        <dbReference type="EMBL" id="EJU18561.1"/>
    </source>
</evidence>
<reference evidence="1 2" key="1">
    <citation type="submission" date="2012-07" db="EMBL/GenBank/DDBJ databases">
        <authorList>
            <person name="Durkin A.S."/>
            <person name="McCorrison J."/>
            <person name="Torralba M."/>
            <person name="Gillis M."/>
            <person name="Methe B."/>
            <person name="Sutton G."/>
            <person name="Nelson K.E."/>
        </authorList>
    </citation>
    <scope>NUCLEOTIDE SEQUENCE [LARGE SCALE GENOMIC DNA]</scope>
    <source>
        <strain evidence="1 2">Fnf 1007</strain>
    </source>
</reference>
<dbReference type="Proteomes" id="UP000003120">
    <property type="component" value="Unassembled WGS sequence"/>
</dbReference>
<comment type="caution">
    <text evidence="1">The sequence shown here is derived from an EMBL/GenBank/DDBJ whole genome shotgun (WGS) entry which is preliminary data.</text>
</comment>
<accession>A0AAN4AU72</accession>
<dbReference type="EMBL" id="ALKK01000020">
    <property type="protein sequence ID" value="EJU18561.1"/>
    <property type="molecule type" value="Genomic_DNA"/>
</dbReference>
<proteinExistence type="predicted"/>
<organism evidence="1 2">
    <name type="scientific">Fusobacterium necrophorum subsp. funduliforme Fnf 1007</name>
    <dbReference type="NCBI Taxonomy" id="1161424"/>
    <lineage>
        <taxon>Bacteria</taxon>
        <taxon>Fusobacteriati</taxon>
        <taxon>Fusobacteriota</taxon>
        <taxon>Fusobacteriia</taxon>
        <taxon>Fusobacteriales</taxon>
        <taxon>Fusobacteriaceae</taxon>
        <taxon>Fusobacterium</taxon>
    </lineage>
</organism>
<evidence type="ECO:0000313" key="2">
    <source>
        <dbReference type="Proteomes" id="UP000003120"/>
    </source>
</evidence>
<protein>
    <submittedName>
        <fullName evidence="1">Uncharacterized protein</fullName>
    </submittedName>
</protein>
<sequence>MYNRRGKAGFKRDWLGRKTDKRRPLKDEYIFIYHDIQGEKTKDYYRNEERE</sequence>
<gene>
    <name evidence="1" type="ORF">HMPREF1127_0583</name>
</gene>
<dbReference type="AlphaFoldDB" id="A0AAN4AU72"/>